<dbReference type="NCBIfam" id="TIGR00304">
    <property type="entry name" value="TIGR00304 family membrane protein"/>
    <property type="match status" value="1"/>
</dbReference>
<evidence type="ECO:0000313" key="2">
    <source>
        <dbReference type="EMBL" id="AKG92488.1"/>
    </source>
</evidence>
<proteinExistence type="predicted"/>
<dbReference type="RefSeq" id="WP_052747702.1">
    <property type="nucleotide sequence ID" value="NZ_CP011267.1"/>
</dbReference>
<dbReference type="HOGENOM" id="CLU_149108_0_1_2"/>
<keyword evidence="1" id="KW-0472">Membrane</keyword>
<gene>
    <name evidence="2" type="ORF">GAH_00153</name>
</gene>
<dbReference type="AlphaFoldDB" id="A0A0F7IJR9"/>
<keyword evidence="1" id="KW-1133">Transmembrane helix</keyword>
<keyword evidence="3" id="KW-1185">Reference proteome</keyword>
<dbReference type="InParanoid" id="A0A0F7IJR9"/>
<evidence type="ECO:0000313" key="3">
    <source>
        <dbReference type="Proteomes" id="UP000034723"/>
    </source>
</evidence>
<dbReference type="Pfam" id="PF01998">
    <property type="entry name" value="DUF131"/>
    <property type="match status" value="1"/>
</dbReference>
<accession>A0A0F7IJR9</accession>
<dbReference type="GeneID" id="25419482"/>
<dbReference type="KEGG" id="gah:GAH_00153"/>
<keyword evidence="1" id="KW-0812">Transmembrane</keyword>
<name>A0A0F7IJR9_9EURY</name>
<reference evidence="2 3" key="1">
    <citation type="submission" date="2015-04" db="EMBL/GenBank/DDBJ databases">
        <title>The complete genome sequence of the hyperthermophilic, obligate iron-reducing archaeon Geoglobus ahangari strain 234T.</title>
        <authorList>
            <person name="Manzella M.P."/>
            <person name="Holmes D.E."/>
            <person name="Rocheleau J.M."/>
            <person name="Chung A."/>
            <person name="Reguera G."/>
            <person name="Kashefi K."/>
        </authorList>
    </citation>
    <scope>NUCLEOTIDE SEQUENCE [LARGE SCALE GENOMIC DNA]</scope>
    <source>
        <strain evidence="2 3">234</strain>
    </source>
</reference>
<dbReference type="InterPro" id="IPR002849">
    <property type="entry name" value="DUF131"/>
</dbReference>
<feature type="transmembrane region" description="Helical" evidence="1">
    <location>
        <begin position="85"/>
        <end position="105"/>
    </location>
</feature>
<dbReference type="EMBL" id="CP011267">
    <property type="protein sequence ID" value="AKG92488.1"/>
    <property type="molecule type" value="Genomic_DNA"/>
</dbReference>
<dbReference type="STRING" id="113653.GAH_00153"/>
<sequence>MLEYIAVAMVVLGIYLLIKGLTEESRAHHSFPEREMWEREPEFEDLYERESVEREWGEDEKKVEVKGGGVVLIGPIPIVFGDSKYAVYALILSIVLMLLAIALMVRV</sequence>
<dbReference type="Proteomes" id="UP000034723">
    <property type="component" value="Chromosome"/>
</dbReference>
<protein>
    <submittedName>
        <fullName evidence="2">TIGR00304 family protein</fullName>
    </submittedName>
</protein>
<evidence type="ECO:0000256" key="1">
    <source>
        <dbReference type="SAM" id="Phobius"/>
    </source>
</evidence>
<feature type="transmembrane region" description="Helical" evidence="1">
    <location>
        <begin position="5"/>
        <end position="22"/>
    </location>
</feature>
<organism evidence="2 3">
    <name type="scientific">Geoglobus ahangari</name>
    <dbReference type="NCBI Taxonomy" id="113653"/>
    <lineage>
        <taxon>Archaea</taxon>
        <taxon>Methanobacteriati</taxon>
        <taxon>Methanobacteriota</taxon>
        <taxon>Archaeoglobi</taxon>
        <taxon>Archaeoglobales</taxon>
        <taxon>Archaeoglobaceae</taxon>
        <taxon>Geoglobus</taxon>
    </lineage>
</organism>
<dbReference type="PATRIC" id="fig|113653.22.peg.151"/>